<feature type="compositionally biased region" description="Polar residues" evidence="1">
    <location>
        <begin position="1"/>
        <end position="25"/>
    </location>
</feature>
<sequence>MASNQSDRSNDSGTDASADQTNADRTNGDGRQAQGSTQGESESVPQASVAVSVGTLRVSNGSITGEEYQQYYDYGQSDKKPNGAH</sequence>
<dbReference type="Proteomes" id="UP000054032">
    <property type="component" value="Unassembled WGS sequence"/>
</dbReference>
<proteinExistence type="predicted"/>
<dbReference type="AlphaFoldDB" id="W6ZAS4"/>
<feature type="compositionally biased region" description="Basic and acidic residues" evidence="1">
    <location>
        <begin position="76"/>
        <end position="85"/>
    </location>
</feature>
<dbReference type="EMBL" id="KI964137">
    <property type="protein sequence ID" value="EUC40816.1"/>
    <property type="molecule type" value="Genomic_DNA"/>
</dbReference>
<reference evidence="2 3" key="1">
    <citation type="journal article" date="2013" name="PLoS Genet.">
        <title>Comparative genome structure, secondary metabolite, and effector coding capacity across Cochliobolus pathogens.</title>
        <authorList>
            <person name="Condon B.J."/>
            <person name="Leng Y."/>
            <person name="Wu D."/>
            <person name="Bushley K.E."/>
            <person name="Ohm R.A."/>
            <person name="Otillar R."/>
            <person name="Martin J."/>
            <person name="Schackwitz W."/>
            <person name="Grimwood J."/>
            <person name="MohdZainudin N."/>
            <person name="Xue C."/>
            <person name="Wang R."/>
            <person name="Manning V.A."/>
            <person name="Dhillon B."/>
            <person name="Tu Z.J."/>
            <person name="Steffenson B.J."/>
            <person name="Salamov A."/>
            <person name="Sun H."/>
            <person name="Lowry S."/>
            <person name="LaButti K."/>
            <person name="Han J."/>
            <person name="Copeland A."/>
            <person name="Lindquist E."/>
            <person name="Barry K."/>
            <person name="Schmutz J."/>
            <person name="Baker S.E."/>
            <person name="Ciuffetti L.M."/>
            <person name="Grigoriev I.V."/>
            <person name="Zhong S."/>
            <person name="Turgeon B.G."/>
        </authorList>
    </citation>
    <scope>NUCLEOTIDE SEQUENCE [LARGE SCALE GENOMIC DNA]</scope>
    <source>
        <strain evidence="2 3">ATCC 44560</strain>
    </source>
</reference>
<protein>
    <submittedName>
        <fullName evidence="2">Uncharacterized protein</fullName>
    </submittedName>
</protein>
<feature type="region of interest" description="Disordered" evidence="1">
    <location>
        <begin position="1"/>
        <end position="85"/>
    </location>
</feature>
<dbReference type="HOGENOM" id="CLU_2544041_0_0_1"/>
<keyword evidence="3" id="KW-1185">Reference proteome</keyword>
<dbReference type="KEGG" id="bor:COCMIDRAFT_107787"/>
<feature type="compositionally biased region" description="Polar residues" evidence="1">
    <location>
        <begin position="33"/>
        <end position="46"/>
    </location>
</feature>
<evidence type="ECO:0000313" key="2">
    <source>
        <dbReference type="EMBL" id="EUC40816.1"/>
    </source>
</evidence>
<dbReference type="GeneID" id="19119115"/>
<dbReference type="OrthoDB" id="3693990at2759"/>
<evidence type="ECO:0000256" key="1">
    <source>
        <dbReference type="SAM" id="MobiDB-lite"/>
    </source>
</evidence>
<evidence type="ECO:0000313" key="3">
    <source>
        <dbReference type="Proteomes" id="UP000054032"/>
    </source>
</evidence>
<gene>
    <name evidence="2" type="ORF">COCMIDRAFT_107787</name>
</gene>
<feature type="compositionally biased region" description="Low complexity" evidence="1">
    <location>
        <begin position="65"/>
        <end position="75"/>
    </location>
</feature>
<dbReference type="RefSeq" id="XP_007692663.1">
    <property type="nucleotide sequence ID" value="XM_007694473.1"/>
</dbReference>
<organism evidence="2 3">
    <name type="scientific">Bipolaris oryzae ATCC 44560</name>
    <dbReference type="NCBI Taxonomy" id="930090"/>
    <lineage>
        <taxon>Eukaryota</taxon>
        <taxon>Fungi</taxon>
        <taxon>Dikarya</taxon>
        <taxon>Ascomycota</taxon>
        <taxon>Pezizomycotina</taxon>
        <taxon>Dothideomycetes</taxon>
        <taxon>Pleosporomycetidae</taxon>
        <taxon>Pleosporales</taxon>
        <taxon>Pleosporineae</taxon>
        <taxon>Pleosporaceae</taxon>
        <taxon>Bipolaris</taxon>
    </lineage>
</organism>
<name>W6ZAS4_COCMI</name>
<accession>W6ZAS4</accession>